<dbReference type="InterPro" id="IPR025965">
    <property type="entry name" value="FlgD/Vpr_Ig-like"/>
</dbReference>
<feature type="domain" description="FlgD/Vpr Ig-like" evidence="2">
    <location>
        <begin position="162"/>
        <end position="210"/>
    </location>
</feature>
<dbReference type="Gene3D" id="2.60.40.10">
    <property type="entry name" value="Immunoglobulins"/>
    <property type="match status" value="1"/>
</dbReference>
<dbReference type="Gene3D" id="2.60.40.4070">
    <property type="match status" value="1"/>
</dbReference>
<dbReference type="Proteomes" id="UP000696931">
    <property type="component" value="Unassembled WGS sequence"/>
</dbReference>
<evidence type="ECO:0000313" key="3">
    <source>
        <dbReference type="EMBL" id="MBI5170492.1"/>
    </source>
</evidence>
<evidence type="ECO:0000313" key="4">
    <source>
        <dbReference type="Proteomes" id="UP000696931"/>
    </source>
</evidence>
<feature type="chain" id="PRO_5036885661" description="FlgD/Vpr Ig-like domain-containing protein" evidence="1">
    <location>
        <begin position="32"/>
        <end position="223"/>
    </location>
</feature>
<evidence type="ECO:0000259" key="2">
    <source>
        <dbReference type="Pfam" id="PF13860"/>
    </source>
</evidence>
<keyword evidence="1" id="KW-0732">Signal</keyword>
<name>A0A933SDD5_UNCEI</name>
<sequence length="223" mass="24656">MPFLGRRLSILLCAGLALLALGVLRPAPAQASNVILEWTAPGDDSTYGRAMEYDLRWSLRENQFPNRFYSARRIVTNSPSAPGSVERAVVSDVPEGSAVYFALRTRDERGNWSRLSNVAVTYAVTDVADNGIALDFSLPSDNPAREMTQFTLSMPRRGNAIVDAMDVSGRRVRRIARGTMEAGRHTIAWDLRDETGAVARPGVYFVRAQVEGLNFVRRVVVLQ</sequence>
<comment type="caution">
    <text evidence="3">The sequence shown here is derived from an EMBL/GenBank/DDBJ whole genome shotgun (WGS) entry which is preliminary data.</text>
</comment>
<dbReference type="AlphaFoldDB" id="A0A933SDD5"/>
<dbReference type="Pfam" id="PF13860">
    <property type="entry name" value="FlgD_ig"/>
    <property type="match status" value="1"/>
</dbReference>
<protein>
    <recommendedName>
        <fullName evidence="2">FlgD/Vpr Ig-like domain-containing protein</fullName>
    </recommendedName>
</protein>
<evidence type="ECO:0000256" key="1">
    <source>
        <dbReference type="SAM" id="SignalP"/>
    </source>
</evidence>
<dbReference type="InterPro" id="IPR013783">
    <property type="entry name" value="Ig-like_fold"/>
</dbReference>
<gene>
    <name evidence="3" type="ORF">HZA61_13475</name>
</gene>
<dbReference type="EMBL" id="JACRIW010000095">
    <property type="protein sequence ID" value="MBI5170492.1"/>
    <property type="molecule type" value="Genomic_DNA"/>
</dbReference>
<proteinExistence type="predicted"/>
<feature type="signal peptide" evidence="1">
    <location>
        <begin position="1"/>
        <end position="31"/>
    </location>
</feature>
<reference evidence="3" key="1">
    <citation type="submission" date="2020-07" db="EMBL/GenBank/DDBJ databases">
        <title>Huge and variable diversity of episymbiotic CPR bacteria and DPANN archaea in groundwater ecosystems.</title>
        <authorList>
            <person name="He C.Y."/>
            <person name="Keren R."/>
            <person name="Whittaker M."/>
            <person name="Farag I.F."/>
            <person name="Doudna J."/>
            <person name="Cate J.H.D."/>
            <person name="Banfield J.F."/>
        </authorList>
    </citation>
    <scope>NUCLEOTIDE SEQUENCE</scope>
    <source>
        <strain evidence="3">NC_groundwater_1813_Pr3_B-0.1um_71_17</strain>
    </source>
</reference>
<organism evidence="3 4">
    <name type="scientific">Eiseniibacteriota bacterium</name>
    <dbReference type="NCBI Taxonomy" id="2212470"/>
    <lineage>
        <taxon>Bacteria</taxon>
        <taxon>Candidatus Eiseniibacteriota</taxon>
    </lineage>
</organism>
<accession>A0A933SDD5</accession>